<dbReference type="Gene3D" id="3.40.630.30">
    <property type="match status" value="1"/>
</dbReference>
<protein>
    <recommendedName>
        <fullName evidence="3">N-acetyltransferase domain-containing protein</fullName>
    </recommendedName>
</protein>
<evidence type="ECO:0000313" key="5">
    <source>
        <dbReference type="Proteomes" id="UP000228503"/>
    </source>
</evidence>
<reference evidence="5" key="1">
    <citation type="submission" date="2017-09" db="EMBL/GenBank/DDBJ databases">
        <title>Depth-based differentiation of microbial function through sediment-hosted aquifers and enrichment of novel symbionts in the deep terrestrial subsurface.</title>
        <authorList>
            <person name="Probst A.J."/>
            <person name="Ladd B."/>
            <person name="Jarett J.K."/>
            <person name="Geller-Mcgrath D.E."/>
            <person name="Sieber C.M.K."/>
            <person name="Emerson J.B."/>
            <person name="Anantharaman K."/>
            <person name="Thomas B.C."/>
            <person name="Malmstrom R."/>
            <person name="Stieglmeier M."/>
            <person name="Klingl A."/>
            <person name="Woyke T."/>
            <person name="Ryan C.M."/>
            <person name="Banfield J.F."/>
        </authorList>
    </citation>
    <scope>NUCLEOTIDE SEQUENCE [LARGE SCALE GENOMIC DNA]</scope>
</reference>
<gene>
    <name evidence="4" type="ORF">COY16_05905</name>
</gene>
<dbReference type="SUPFAM" id="SSF55729">
    <property type="entry name" value="Acyl-CoA N-acyltransferases (Nat)"/>
    <property type="match status" value="1"/>
</dbReference>
<feature type="domain" description="N-acetyltransferase" evidence="3">
    <location>
        <begin position="21"/>
        <end position="176"/>
    </location>
</feature>
<dbReference type="Proteomes" id="UP000228503">
    <property type="component" value="Unassembled WGS sequence"/>
</dbReference>
<dbReference type="AlphaFoldDB" id="A0A2M7TVG5"/>
<evidence type="ECO:0000256" key="2">
    <source>
        <dbReference type="ARBA" id="ARBA00023315"/>
    </source>
</evidence>
<dbReference type="InterPro" id="IPR000182">
    <property type="entry name" value="GNAT_dom"/>
</dbReference>
<dbReference type="Pfam" id="PF00583">
    <property type="entry name" value="Acetyltransf_1"/>
    <property type="match status" value="1"/>
</dbReference>
<evidence type="ECO:0000256" key="1">
    <source>
        <dbReference type="ARBA" id="ARBA00022679"/>
    </source>
</evidence>
<name>A0A2M7TVG5_9BACT</name>
<accession>A0A2M7TVG5</accession>
<dbReference type="EMBL" id="PFOB01000074">
    <property type="protein sequence ID" value="PIZ61824.1"/>
    <property type="molecule type" value="Genomic_DNA"/>
</dbReference>
<organism evidence="4 5">
    <name type="scientific">Candidatus Roizmanbacteria bacterium CG_4_10_14_0_2_um_filter_39_13</name>
    <dbReference type="NCBI Taxonomy" id="1974825"/>
    <lineage>
        <taxon>Bacteria</taxon>
        <taxon>Candidatus Roizmaniibacteriota</taxon>
    </lineage>
</organism>
<keyword evidence="2" id="KW-0012">Acyltransferase</keyword>
<dbReference type="InterPro" id="IPR050832">
    <property type="entry name" value="Bact_Acetyltransf"/>
</dbReference>
<dbReference type="PANTHER" id="PTHR43877:SF2">
    <property type="entry name" value="AMINOALKYLPHOSPHONATE N-ACETYLTRANSFERASE-RELATED"/>
    <property type="match status" value="1"/>
</dbReference>
<dbReference type="PANTHER" id="PTHR43877">
    <property type="entry name" value="AMINOALKYLPHOSPHONATE N-ACETYLTRANSFERASE-RELATED-RELATED"/>
    <property type="match status" value="1"/>
</dbReference>
<comment type="caution">
    <text evidence="4">The sequence shown here is derived from an EMBL/GenBank/DDBJ whole genome shotgun (WGS) entry which is preliminary data.</text>
</comment>
<evidence type="ECO:0000313" key="4">
    <source>
        <dbReference type="EMBL" id="PIZ61824.1"/>
    </source>
</evidence>
<dbReference type="GO" id="GO:0016747">
    <property type="term" value="F:acyltransferase activity, transferring groups other than amino-acyl groups"/>
    <property type="evidence" value="ECO:0007669"/>
    <property type="project" value="InterPro"/>
</dbReference>
<evidence type="ECO:0000259" key="3">
    <source>
        <dbReference type="PROSITE" id="PS51186"/>
    </source>
</evidence>
<sequence>MLVIMRSCLQYMSFVYWLYMHIIREYTHADIAAVKQCIEELQEYERLMDPHRIEGVKIAHDYLEHLLKVCEQGVGKIFVVEINNEVVGMISVYIEDDKKHFRTSHRFAYISDLIVMKEHKNDGVVKELIETAETYARTQNVSSIQASILKNHEESLQGYFRNGFQEWKLLIRKMIV</sequence>
<proteinExistence type="predicted"/>
<dbReference type="InterPro" id="IPR016181">
    <property type="entry name" value="Acyl_CoA_acyltransferase"/>
</dbReference>
<dbReference type="CDD" id="cd04301">
    <property type="entry name" value="NAT_SF"/>
    <property type="match status" value="1"/>
</dbReference>
<keyword evidence="1" id="KW-0808">Transferase</keyword>
<dbReference type="PROSITE" id="PS51186">
    <property type="entry name" value="GNAT"/>
    <property type="match status" value="1"/>
</dbReference>